<dbReference type="EMBL" id="AMCV02000016">
    <property type="protein sequence ID" value="TDZ20793.1"/>
    <property type="molecule type" value="Genomic_DNA"/>
</dbReference>
<protein>
    <submittedName>
        <fullName evidence="3">Protein piccolo</fullName>
    </submittedName>
</protein>
<dbReference type="HOGENOM" id="CLU_027821_1_1_1"/>
<dbReference type="OrthoDB" id="6513042at2759"/>
<evidence type="ECO:0000256" key="2">
    <source>
        <dbReference type="SAM" id="SignalP"/>
    </source>
</evidence>
<feature type="chain" id="PRO_5043915482" evidence="2">
    <location>
        <begin position="24"/>
        <end position="625"/>
    </location>
</feature>
<feature type="compositionally biased region" description="Pro residues" evidence="1">
    <location>
        <begin position="482"/>
        <end position="508"/>
    </location>
</feature>
<feature type="compositionally biased region" description="Gly residues" evidence="1">
    <location>
        <begin position="326"/>
        <end position="342"/>
    </location>
</feature>
<name>N4VTB8_COLOR</name>
<feature type="region of interest" description="Disordered" evidence="1">
    <location>
        <begin position="422"/>
        <end position="567"/>
    </location>
</feature>
<feature type="signal peptide" evidence="2">
    <location>
        <begin position="1"/>
        <end position="23"/>
    </location>
</feature>
<feature type="region of interest" description="Disordered" evidence="1">
    <location>
        <begin position="317"/>
        <end position="376"/>
    </location>
</feature>
<keyword evidence="2" id="KW-0732">Signal</keyword>
<evidence type="ECO:0000256" key="1">
    <source>
        <dbReference type="SAM" id="MobiDB-lite"/>
    </source>
</evidence>
<feature type="compositionally biased region" description="Pro residues" evidence="1">
    <location>
        <begin position="457"/>
        <end position="474"/>
    </location>
</feature>
<dbReference type="Proteomes" id="UP000014480">
    <property type="component" value="Unassembled WGS sequence"/>
</dbReference>
<evidence type="ECO:0000313" key="4">
    <source>
        <dbReference type="Proteomes" id="UP000014480"/>
    </source>
</evidence>
<keyword evidence="4" id="KW-1185">Reference proteome</keyword>
<evidence type="ECO:0000313" key="3">
    <source>
        <dbReference type="EMBL" id="TDZ20793.1"/>
    </source>
</evidence>
<reference evidence="4" key="2">
    <citation type="journal article" date="2019" name="Mol. Plant Microbe Interact.">
        <title>Genome sequence resources for four phytopathogenic fungi from the Colletotrichum orbiculare species complex.</title>
        <authorList>
            <person name="Gan P."/>
            <person name="Tsushima A."/>
            <person name="Narusaka M."/>
            <person name="Narusaka Y."/>
            <person name="Takano Y."/>
            <person name="Kubo Y."/>
            <person name="Shirasu K."/>
        </authorList>
    </citation>
    <scope>GENOME REANNOTATION</scope>
    <source>
        <strain evidence="4">104-T / ATCC 96160 / CBS 514.97 / LARS 414 / MAFF 240422</strain>
    </source>
</reference>
<organism evidence="3 4">
    <name type="scientific">Colletotrichum orbiculare (strain 104-T / ATCC 96160 / CBS 514.97 / LARS 414 / MAFF 240422)</name>
    <name type="common">Cucumber anthracnose fungus</name>
    <name type="synonym">Colletotrichum lagenarium</name>
    <dbReference type="NCBI Taxonomy" id="1213857"/>
    <lineage>
        <taxon>Eukaryota</taxon>
        <taxon>Fungi</taxon>
        <taxon>Dikarya</taxon>
        <taxon>Ascomycota</taxon>
        <taxon>Pezizomycotina</taxon>
        <taxon>Sordariomycetes</taxon>
        <taxon>Hypocreomycetidae</taxon>
        <taxon>Glomerellales</taxon>
        <taxon>Glomerellaceae</taxon>
        <taxon>Colletotrichum</taxon>
        <taxon>Colletotrichum orbiculare species complex</taxon>
    </lineage>
</organism>
<gene>
    <name evidence="3" type="primary">Pclo</name>
    <name evidence="3" type="ORF">Cob_v006250</name>
</gene>
<proteinExistence type="predicted"/>
<comment type="caution">
    <text evidence="3">The sequence shown here is derived from an EMBL/GenBank/DDBJ whole genome shotgun (WGS) entry which is preliminary data.</text>
</comment>
<dbReference type="STRING" id="1213857.N4VTB8"/>
<sequence>MTLKRFSLSFLFVGLRLSSPVVAQQDQTNVQFNQVINLNGDMQLNKLVFPDNSKIETFSQTQRQVIVNQNPNPLPASHVVGSTGQPFVQLSRNSFTIQTNGATDLVGAQIELPIDQNMLTQAGVTADNTYVAMLSRDRQAWIIMEGAKSVNITDATVRMVKLNQIDGEYVAVGRQTSELGTSLTPFGQPINIAGSGIQEAEFQDGFRMSIRASQPMSIKTDVVNGISTEMVTNGIMSINNYRYLVTSNLAGVVPSLNTMTAVVQMPLNVDRLMAMAMRAGASPQSSITLGIAQRPVLQNPGGATGGLQAPRVKRQNQNQDVNNGTSNGGPNTGNGNGAGAVGGAAPAAGQNPQNGGNNNNPPQGQNPQPNQGGPTIPAATQLLLAQTFSPINAQVLLDRENARIAVPVNQIDGEFILTMMVGGTPVGTQPQPPAPQQGQPGAGGGITGQPQAGTQPQPQPQAPRPAAPPPPPQQPAAAEPQQPRPAPPAAQPQPQQPQQQPQPQPQPQQPAQTQPQGPPTGGGITGNQPGPGGGAITGGKPNAPPPGRPARRQEEQAAPPPGGGFEMKMSDLMAMAETRKNGGVMATWEMMTNFVAQQKSEEQQKAATKRRREFPVRRRVGEVHF</sequence>
<accession>N4VTB8</accession>
<reference evidence="4" key="1">
    <citation type="journal article" date="2013" name="New Phytol.">
        <title>Comparative genomic and transcriptomic analyses reveal the hemibiotrophic stage shift of Colletotrichum fungi.</title>
        <authorList>
            <person name="Gan P."/>
            <person name="Ikeda K."/>
            <person name="Irieda H."/>
            <person name="Narusaka M."/>
            <person name="O'Connell R.J."/>
            <person name="Narusaka Y."/>
            <person name="Takano Y."/>
            <person name="Kubo Y."/>
            <person name="Shirasu K."/>
        </authorList>
    </citation>
    <scope>NUCLEOTIDE SEQUENCE [LARGE SCALE GENOMIC DNA]</scope>
    <source>
        <strain evidence="4">104-T / ATCC 96160 / CBS 514.97 / LARS 414 / MAFF 240422</strain>
    </source>
</reference>
<feature type="compositionally biased region" description="Low complexity" evidence="1">
    <location>
        <begin position="343"/>
        <end position="375"/>
    </location>
</feature>
<dbReference type="eggNOG" id="ENOG502S4IP">
    <property type="taxonomic scope" value="Eukaryota"/>
</dbReference>
<feature type="compositionally biased region" description="Gly residues" evidence="1">
    <location>
        <begin position="519"/>
        <end position="537"/>
    </location>
</feature>
<dbReference type="AlphaFoldDB" id="N4VTB8"/>